<keyword evidence="2" id="KW-1185">Reference proteome</keyword>
<proteinExistence type="predicted"/>
<dbReference type="RefSeq" id="WP_119767168.1">
    <property type="nucleotide sequence ID" value="NZ_QYUO01000001.1"/>
</dbReference>
<dbReference type="PIRSF" id="PIRSF020565">
    <property type="entry name" value="3Ho_Ac_ACP_DH_prd"/>
    <property type="match status" value="1"/>
</dbReference>
<dbReference type="SUPFAM" id="SSF54637">
    <property type="entry name" value="Thioesterase/thiol ester dehydrase-isomerase"/>
    <property type="match status" value="1"/>
</dbReference>
<evidence type="ECO:0000313" key="2">
    <source>
        <dbReference type="Proteomes" id="UP000265955"/>
    </source>
</evidence>
<name>A0A3A3FLV9_9BURK</name>
<accession>A0A3A3FLV9</accession>
<dbReference type="OrthoDB" id="9800188at2"/>
<dbReference type="AlphaFoldDB" id="A0A3A3FLV9"/>
<dbReference type="Proteomes" id="UP000265955">
    <property type="component" value="Unassembled WGS sequence"/>
</dbReference>
<dbReference type="InterPro" id="IPR029069">
    <property type="entry name" value="HotDog_dom_sf"/>
</dbReference>
<protein>
    <submittedName>
        <fullName evidence="1">3-hydroxylacyl-ACP dehydratase</fullName>
    </submittedName>
</protein>
<gene>
    <name evidence="1" type="ORF">D3871_00720</name>
</gene>
<sequence length="150" mass="16004">MDMPDIRSLVPHSGAMVLLDRVVSVDTDTLCAEVEIRPDSLFCGTSGVGGWVGIEYMAQAIAAHAGHTARLRGEPVKIGFLLGSRRYQCERSVFTVGSKLRVHVACLLMAENGLGSFECRIDDQDGIAATASVSVFSPADVDKFLTGGME</sequence>
<dbReference type="InterPro" id="IPR016776">
    <property type="entry name" value="ApeP-like_dehydratase"/>
</dbReference>
<reference evidence="2" key="1">
    <citation type="submission" date="2018-09" db="EMBL/GenBank/DDBJ databases">
        <authorList>
            <person name="Zhu H."/>
        </authorList>
    </citation>
    <scope>NUCLEOTIDE SEQUENCE [LARGE SCALE GENOMIC DNA]</scope>
    <source>
        <strain evidence="2">K1R23-30</strain>
    </source>
</reference>
<dbReference type="EMBL" id="QYUO01000001">
    <property type="protein sequence ID" value="RJF97217.1"/>
    <property type="molecule type" value="Genomic_DNA"/>
</dbReference>
<dbReference type="CDD" id="cd01289">
    <property type="entry name" value="FabA_like"/>
    <property type="match status" value="1"/>
</dbReference>
<evidence type="ECO:0000313" key="1">
    <source>
        <dbReference type="EMBL" id="RJF97217.1"/>
    </source>
</evidence>
<dbReference type="Gene3D" id="3.10.129.10">
    <property type="entry name" value="Hotdog Thioesterase"/>
    <property type="match status" value="1"/>
</dbReference>
<comment type="caution">
    <text evidence="1">The sequence shown here is derived from an EMBL/GenBank/DDBJ whole genome shotgun (WGS) entry which is preliminary data.</text>
</comment>
<dbReference type="Pfam" id="PF22817">
    <property type="entry name" value="ApeP-like"/>
    <property type="match status" value="1"/>
</dbReference>
<organism evidence="1 2">
    <name type="scientific">Noviherbaspirillum saxi</name>
    <dbReference type="NCBI Taxonomy" id="2320863"/>
    <lineage>
        <taxon>Bacteria</taxon>
        <taxon>Pseudomonadati</taxon>
        <taxon>Pseudomonadota</taxon>
        <taxon>Betaproteobacteria</taxon>
        <taxon>Burkholderiales</taxon>
        <taxon>Oxalobacteraceae</taxon>
        <taxon>Noviherbaspirillum</taxon>
    </lineage>
</organism>